<sequence length="189" mass="20211">MHFPHPTTTWSKAAFEREYTFDTASLTRVHTEDRSPYTARPDFDHCKRSTIFDAGLCDSPASSRQNSVLAPAKSASRTLSPLCSRADTGTSANSLTNVSVRCASPLGSQASLASADCHETHTRVLLGCAVSHEPPSSAALEKQDGGHDGAGKCVVKQKCMEAQAARSSALHFIHGGVLKRLAVHLPLRK</sequence>
<evidence type="ECO:0000313" key="1">
    <source>
        <dbReference type="EMBL" id="KAF9803583.1"/>
    </source>
</evidence>
<gene>
    <name evidence="1" type="ORF">IEO21_09642</name>
</gene>
<dbReference type="Proteomes" id="UP000639403">
    <property type="component" value="Unassembled WGS sequence"/>
</dbReference>
<dbReference type="AlphaFoldDB" id="A0A8H7NTZ2"/>
<protein>
    <submittedName>
        <fullName evidence="1">Uncharacterized protein</fullName>
    </submittedName>
</protein>
<comment type="caution">
    <text evidence="1">The sequence shown here is derived from an EMBL/GenBank/DDBJ whole genome shotgun (WGS) entry which is preliminary data.</text>
</comment>
<reference evidence="1" key="1">
    <citation type="submission" date="2020-11" db="EMBL/GenBank/DDBJ databases">
        <authorList>
            <person name="Koelle M."/>
            <person name="Horta M.A.C."/>
            <person name="Nowrousian M."/>
            <person name="Ohm R.A."/>
            <person name="Benz P."/>
            <person name="Pilgard A."/>
        </authorList>
    </citation>
    <scope>NUCLEOTIDE SEQUENCE</scope>
    <source>
        <strain evidence="1">FPRL280</strain>
    </source>
</reference>
<proteinExistence type="predicted"/>
<reference evidence="1" key="2">
    <citation type="journal article" name="Front. Microbiol.">
        <title>Degradative Capacity of Two Strains of Rhodonia placenta: From Phenotype to Genotype.</title>
        <authorList>
            <person name="Kolle M."/>
            <person name="Horta M.A.C."/>
            <person name="Nowrousian M."/>
            <person name="Ohm R.A."/>
            <person name="Benz J.P."/>
            <person name="Pilgard A."/>
        </authorList>
    </citation>
    <scope>NUCLEOTIDE SEQUENCE</scope>
    <source>
        <strain evidence="1">FPRL280</strain>
    </source>
</reference>
<accession>A0A8H7NTZ2</accession>
<name>A0A8H7NTZ2_9APHY</name>
<evidence type="ECO:0000313" key="2">
    <source>
        <dbReference type="Proteomes" id="UP000639403"/>
    </source>
</evidence>
<dbReference type="EMBL" id="JADOXO010000498">
    <property type="protein sequence ID" value="KAF9803583.1"/>
    <property type="molecule type" value="Genomic_DNA"/>
</dbReference>
<organism evidence="1 2">
    <name type="scientific">Rhodonia placenta</name>
    <dbReference type="NCBI Taxonomy" id="104341"/>
    <lineage>
        <taxon>Eukaryota</taxon>
        <taxon>Fungi</taxon>
        <taxon>Dikarya</taxon>
        <taxon>Basidiomycota</taxon>
        <taxon>Agaricomycotina</taxon>
        <taxon>Agaricomycetes</taxon>
        <taxon>Polyporales</taxon>
        <taxon>Adustoporiaceae</taxon>
        <taxon>Rhodonia</taxon>
    </lineage>
</organism>